<sequence>MGRIKRPALLIELCDVTDRRAVGSYRTEQQLTQHIGFTPLSARRRFTELTGWSYGLLEIKKSLTGSVCRTHRRFSAKLGSSSKREIFAVKIPLPAIVASTAIGAYPRADRDRAKMFLLCGGCCVDTPNIRSMSNSARRRRS</sequence>
<accession>A0ABD0L481</accession>
<comment type="caution">
    <text evidence="1">The sequence shown here is derived from an EMBL/GenBank/DDBJ whole genome shotgun (WGS) entry which is preliminary data.</text>
</comment>
<evidence type="ECO:0000313" key="2">
    <source>
        <dbReference type="Proteomes" id="UP001519460"/>
    </source>
</evidence>
<proteinExistence type="predicted"/>
<protein>
    <submittedName>
        <fullName evidence="1">Uncharacterized protein</fullName>
    </submittedName>
</protein>
<organism evidence="1 2">
    <name type="scientific">Batillaria attramentaria</name>
    <dbReference type="NCBI Taxonomy" id="370345"/>
    <lineage>
        <taxon>Eukaryota</taxon>
        <taxon>Metazoa</taxon>
        <taxon>Spiralia</taxon>
        <taxon>Lophotrochozoa</taxon>
        <taxon>Mollusca</taxon>
        <taxon>Gastropoda</taxon>
        <taxon>Caenogastropoda</taxon>
        <taxon>Sorbeoconcha</taxon>
        <taxon>Cerithioidea</taxon>
        <taxon>Batillariidae</taxon>
        <taxon>Batillaria</taxon>
    </lineage>
</organism>
<dbReference type="AlphaFoldDB" id="A0ABD0L481"/>
<dbReference type="Proteomes" id="UP001519460">
    <property type="component" value="Unassembled WGS sequence"/>
</dbReference>
<dbReference type="EMBL" id="JACVVK020000084">
    <property type="protein sequence ID" value="KAK7494321.1"/>
    <property type="molecule type" value="Genomic_DNA"/>
</dbReference>
<keyword evidence="2" id="KW-1185">Reference proteome</keyword>
<name>A0ABD0L481_9CAEN</name>
<gene>
    <name evidence="1" type="ORF">BaRGS_00014424</name>
</gene>
<reference evidence="1 2" key="1">
    <citation type="journal article" date="2023" name="Sci. Data">
        <title>Genome assembly of the Korean intertidal mud-creeper Batillaria attramentaria.</title>
        <authorList>
            <person name="Patra A.K."/>
            <person name="Ho P.T."/>
            <person name="Jun S."/>
            <person name="Lee S.J."/>
            <person name="Kim Y."/>
            <person name="Won Y.J."/>
        </authorList>
    </citation>
    <scope>NUCLEOTIDE SEQUENCE [LARGE SCALE GENOMIC DNA]</scope>
    <source>
        <strain evidence="1">Wonlab-2016</strain>
    </source>
</reference>
<evidence type="ECO:0000313" key="1">
    <source>
        <dbReference type="EMBL" id="KAK7494321.1"/>
    </source>
</evidence>